<evidence type="ECO:0000256" key="3">
    <source>
        <dbReference type="ARBA" id="ARBA00022989"/>
    </source>
</evidence>
<keyword evidence="4 5" id="KW-0472">Membrane</keyword>
<dbReference type="EC" id="1.6.5.11" evidence="6"/>
<keyword evidence="3 5" id="KW-1133">Transmembrane helix</keyword>
<evidence type="ECO:0000256" key="5">
    <source>
        <dbReference type="SAM" id="Phobius"/>
    </source>
</evidence>
<feature type="transmembrane region" description="Helical" evidence="5">
    <location>
        <begin position="112"/>
        <end position="133"/>
    </location>
</feature>
<dbReference type="Proteomes" id="UP000716004">
    <property type="component" value="Unassembled WGS sequence"/>
</dbReference>
<dbReference type="GO" id="GO:0016020">
    <property type="term" value="C:membrane"/>
    <property type="evidence" value="ECO:0007669"/>
    <property type="project" value="UniProtKB-SubCell"/>
</dbReference>
<comment type="caution">
    <text evidence="6">The sequence shown here is derived from an EMBL/GenBank/DDBJ whole genome shotgun (WGS) entry which is preliminary data.</text>
</comment>
<feature type="transmembrane region" description="Helical" evidence="5">
    <location>
        <begin position="189"/>
        <end position="211"/>
    </location>
</feature>
<dbReference type="GO" id="GO:0009060">
    <property type="term" value="P:aerobic respiration"/>
    <property type="evidence" value="ECO:0007669"/>
    <property type="project" value="TreeGrafter"/>
</dbReference>
<dbReference type="EMBL" id="JAGVSJ010000002">
    <property type="protein sequence ID" value="MBX8631143.1"/>
    <property type="molecule type" value="Genomic_DNA"/>
</dbReference>
<sequence length="357" mass="39680">MICVWESRTGDNLNYLYSIAHFISALLLGLVGLQNNSFLEYGLSWLIASVILLVVVLVNVIILIYVERKELGRFMDRRGPMVVGPAGFFQNFADAFKFLVKEMILPESADPLGFNGTLVIIVASSLLIMAVVPQAPDFYFVNSDLGLLLAFAIFAIEPFAVVIAGWASNNKYSLLGGFRSTAQMMSYEVPLLITVISVAILAGSFNFMTIVNEQSSHVWYVLPLAIGFIVFLVSMVAEIERIPFDTPDAEAELVHGWMTEYPGIKFAFLQLTSYVRSLAGAAIMVLLFLGGWTGPLLPPLAWFYIKVYAVFTLFVWLRGSLPRVRIDQVLNIGWRSLLPLALLNILIAVLFKSVGWF</sequence>
<dbReference type="HAMAP" id="MF_01350">
    <property type="entry name" value="NDH1_NuoH"/>
    <property type="match status" value="1"/>
</dbReference>
<evidence type="ECO:0000313" key="6">
    <source>
        <dbReference type="EMBL" id="MBX8631143.1"/>
    </source>
</evidence>
<feature type="transmembrane region" description="Helical" evidence="5">
    <location>
        <begin position="329"/>
        <end position="351"/>
    </location>
</feature>
<dbReference type="PANTHER" id="PTHR11432">
    <property type="entry name" value="NADH DEHYDROGENASE SUBUNIT 1"/>
    <property type="match status" value="1"/>
</dbReference>
<evidence type="ECO:0000313" key="7">
    <source>
        <dbReference type="Proteomes" id="UP000716004"/>
    </source>
</evidence>
<feature type="transmembrane region" description="Helical" evidence="5">
    <location>
        <begin position="45"/>
        <end position="66"/>
    </location>
</feature>
<organism evidence="6 7">
    <name type="scientific">Candidatus Sysuiplasma superficiale</name>
    <dbReference type="NCBI Taxonomy" id="2823368"/>
    <lineage>
        <taxon>Archaea</taxon>
        <taxon>Methanobacteriati</taxon>
        <taxon>Thermoplasmatota</taxon>
        <taxon>Thermoplasmata</taxon>
        <taxon>Candidatus Sysuiplasmatales</taxon>
        <taxon>Candidatus Sysuiplasmataceae</taxon>
        <taxon>Candidatus Sysuiplasma</taxon>
    </lineage>
</organism>
<accession>A0A8J7YN49</accession>
<keyword evidence="2 5" id="KW-0812">Transmembrane</keyword>
<feature type="transmembrane region" description="Helical" evidence="5">
    <location>
        <begin position="145"/>
        <end position="168"/>
    </location>
</feature>
<gene>
    <name evidence="6" type="primary">nuoH</name>
    <name evidence="6" type="ORF">J9259_01275</name>
</gene>
<name>A0A8J7YN49_9ARCH</name>
<dbReference type="InterPro" id="IPR001694">
    <property type="entry name" value="NADH_UbQ_OxRdtase_su1/FPO"/>
</dbReference>
<dbReference type="AlphaFoldDB" id="A0A8J7YN49"/>
<feature type="transmembrane region" description="Helical" evidence="5">
    <location>
        <begin position="217"/>
        <end position="237"/>
    </location>
</feature>
<feature type="transmembrane region" description="Helical" evidence="5">
    <location>
        <begin position="274"/>
        <end position="294"/>
    </location>
</feature>
<proteinExistence type="inferred from homology"/>
<dbReference type="GO" id="GO:0003954">
    <property type="term" value="F:NADH dehydrogenase activity"/>
    <property type="evidence" value="ECO:0007669"/>
    <property type="project" value="TreeGrafter"/>
</dbReference>
<comment type="subcellular location">
    <subcellularLocation>
        <location evidence="1">Membrane</location>
        <topology evidence="1">Multi-pass membrane protein</topology>
    </subcellularLocation>
</comment>
<reference evidence="6" key="1">
    <citation type="submission" date="2021-04" db="EMBL/GenBank/DDBJ databases">
        <title>Genomic insights into ecological role and evolution of a novel Thermoplasmata order Candidatus Sysuiplasmatales.</title>
        <authorList>
            <person name="Yuan Y."/>
        </authorList>
    </citation>
    <scope>NUCLEOTIDE SEQUENCE</scope>
    <source>
        <strain evidence="6">YP2-bin.285</strain>
    </source>
</reference>
<protein>
    <submittedName>
        <fullName evidence="6">NADH-quinone oxidoreductase subunit NuoH</fullName>
        <ecNumber evidence="6">1.6.5.11</ecNumber>
    </submittedName>
</protein>
<feature type="transmembrane region" description="Helical" evidence="5">
    <location>
        <begin position="300"/>
        <end position="317"/>
    </location>
</feature>
<evidence type="ECO:0000256" key="1">
    <source>
        <dbReference type="ARBA" id="ARBA00004141"/>
    </source>
</evidence>
<dbReference type="NCBIfam" id="NF004741">
    <property type="entry name" value="PRK06076.1-2"/>
    <property type="match status" value="1"/>
</dbReference>
<evidence type="ECO:0000256" key="2">
    <source>
        <dbReference type="ARBA" id="ARBA00022692"/>
    </source>
</evidence>
<dbReference type="PANTHER" id="PTHR11432:SF3">
    <property type="entry name" value="NADH-UBIQUINONE OXIDOREDUCTASE CHAIN 1"/>
    <property type="match status" value="1"/>
</dbReference>
<feature type="transmembrane region" description="Helical" evidence="5">
    <location>
        <begin position="15"/>
        <end position="33"/>
    </location>
</feature>
<dbReference type="Pfam" id="PF00146">
    <property type="entry name" value="NADHdh"/>
    <property type="match status" value="1"/>
</dbReference>
<keyword evidence="6" id="KW-0560">Oxidoreductase</keyword>
<evidence type="ECO:0000256" key="4">
    <source>
        <dbReference type="ARBA" id="ARBA00023136"/>
    </source>
</evidence>